<dbReference type="EMBL" id="FQXJ01000041">
    <property type="protein sequence ID" value="SHJ15957.1"/>
    <property type="molecule type" value="Genomic_DNA"/>
</dbReference>
<accession>A0A1M6H170</accession>
<evidence type="ECO:0000313" key="1">
    <source>
        <dbReference type="EMBL" id="SHJ15957.1"/>
    </source>
</evidence>
<dbReference type="Proteomes" id="UP000183954">
    <property type="component" value="Unassembled WGS sequence"/>
</dbReference>
<keyword evidence="2" id="KW-1185">Reference proteome</keyword>
<proteinExistence type="predicted"/>
<name>A0A1M6H170_9FIRM</name>
<protein>
    <submittedName>
        <fullName evidence="1">Uncharacterized protein</fullName>
    </submittedName>
</protein>
<reference evidence="2" key="1">
    <citation type="submission" date="2016-11" db="EMBL/GenBank/DDBJ databases">
        <authorList>
            <person name="Varghese N."/>
            <person name="Submissions S."/>
        </authorList>
    </citation>
    <scope>NUCLEOTIDE SEQUENCE [LARGE SCALE GENOMIC DNA]</scope>
    <source>
        <strain evidence="2">DSM 15449</strain>
    </source>
</reference>
<evidence type="ECO:0000313" key="2">
    <source>
        <dbReference type="Proteomes" id="UP000183954"/>
    </source>
</evidence>
<organism evidence="1 2">
    <name type="scientific">Desulfosporosinus lacus DSM 15449</name>
    <dbReference type="NCBI Taxonomy" id="1121420"/>
    <lineage>
        <taxon>Bacteria</taxon>
        <taxon>Bacillati</taxon>
        <taxon>Bacillota</taxon>
        <taxon>Clostridia</taxon>
        <taxon>Eubacteriales</taxon>
        <taxon>Desulfitobacteriaceae</taxon>
        <taxon>Desulfosporosinus</taxon>
    </lineage>
</organism>
<gene>
    <name evidence="1" type="ORF">SAMN02746098_05262</name>
</gene>
<sequence length="55" mass="6236">MEVNFQGELLQVINISANKRTLLCLTGLRFEVLNFKCLTGIIKKIGTIVDEKKLE</sequence>
<dbReference type="AlphaFoldDB" id="A0A1M6H170"/>